<dbReference type="eggNOG" id="ENOG50336WR">
    <property type="taxonomic scope" value="Bacteria"/>
</dbReference>
<evidence type="ECO:0008006" key="4">
    <source>
        <dbReference type="Google" id="ProtNLM"/>
    </source>
</evidence>
<reference evidence="3" key="1">
    <citation type="journal article" date="2011" name="J. Bacteriol.">
        <title>Genome sequences of eight morphologically diverse alphaproteobacteria.</title>
        <authorList>
            <consortium name="US DOE Joint Genome Institute"/>
            <person name="Brown P.J."/>
            <person name="Kysela D.T."/>
            <person name="Buechlein A."/>
            <person name="Hemmerich C."/>
            <person name="Brun Y.V."/>
        </authorList>
    </citation>
    <scope>NUCLEOTIDE SEQUENCE [LARGE SCALE GENOMIC DNA]</scope>
    <source>
        <strain evidence="3">ATCC 49814 / DSM 5838 / IFAM 1418</strain>
    </source>
</reference>
<feature type="signal peptide" evidence="1">
    <location>
        <begin position="1"/>
        <end position="23"/>
    </location>
</feature>
<gene>
    <name evidence="2" type="ordered locus">Hbal_1824</name>
</gene>
<dbReference type="EMBL" id="CP001678">
    <property type="protein sequence ID" value="ACT59510.1"/>
    <property type="molecule type" value="Genomic_DNA"/>
</dbReference>
<protein>
    <recommendedName>
        <fullName evidence="4">DUF3016 domain-containing protein</fullName>
    </recommendedName>
</protein>
<dbReference type="KEGG" id="hba:Hbal_1824"/>
<sequence>MRHFLMSLMGATLIGLASQSASAQEIQIRYSDDVLEEFSETYGDREKEVLEKALRERLIKTIEKDGLNISRIDLLIEDISPNHPTFEQVSNTPGLDQFRSVSIGGAKLIGTSYDLNGEIITESESRLFSSSIRDARHGSTWSDAKRAFTAFSRRLSKDVRAS</sequence>
<feature type="chain" id="PRO_5002974045" description="DUF3016 domain-containing protein" evidence="1">
    <location>
        <begin position="24"/>
        <end position="162"/>
    </location>
</feature>
<keyword evidence="1" id="KW-0732">Signal</keyword>
<evidence type="ECO:0000256" key="1">
    <source>
        <dbReference type="SAM" id="SignalP"/>
    </source>
</evidence>
<keyword evidence="3" id="KW-1185">Reference proteome</keyword>
<name>C6XK65_HIRBI</name>
<dbReference type="AlphaFoldDB" id="C6XK65"/>
<dbReference type="STRING" id="582402.Hbal_1824"/>
<accession>C6XK65</accession>
<dbReference type="Proteomes" id="UP000002745">
    <property type="component" value="Chromosome"/>
</dbReference>
<proteinExistence type="predicted"/>
<dbReference type="HOGENOM" id="CLU_1615864_0_0_5"/>
<evidence type="ECO:0000313" key="3">
    <source>
        <dbReference type="Proteomes" id="UP000002745"/>
    </source>
</evidence>
<dbReference type="RefSeq" id="WP_015827660.1">
    <property type="nucleotide sequence ID" value="NC_012982.1"/>
</dbReference>
<organism evidence="2 3">
    <name type="scientific">Hirschia baltica (strain ATCC 49814 / DSM 5838 / IFAM 1418)</name>
    <dbReference type="NCBI Taxonomy" id="582402"/>
    <lineage>
        <taxon>Bacteria</taxon>
        <taxon>Pseudomonadati</taxon>
        <taxon>Pseudomonadota</taxon>
        <taxon>Alphaproteobacteria</taxon>
        <taxon>Hyphomonadales</taxon>
        <taxon>Hyphomonadaceae</taxon>
        <taxon>Hirschia</taxon>
    </lineage>
</organism>
<evidence type="ECO:0000313" key="2">
    <source>
        <dbReference type="EMBL" id="ACT59510.1"/>
    </source>
</evidence>